<dbReference type="Pfam" id="PF02650">
    <property type="entry name" value="HTH_WhiA"/>
    <property type="match status" value="1"/>
</dbReference>
<dbReference type="GO" id="GO:0003677">
    <property type="term" value="F:DNA binding"/>
    <property type="evidence" value="ECO:0007669"/>
    <property type="project" value="UniProtKB-KW"/>
</dbReference>
<dbReference type="GO" id="GO:0043937">
    <property type="term" value="P:regulation of sporulation"/>
    <property type="evidence" value="ECO:0007669"/>
    <property type="project" value="InterPro"/>
</dbReference>
<dbReference type="InterPro" id="IPR027434">
    <property type="entry name" value="Homing_endonucl"/>
</dbReference>
<dbReference type="GO" id="GO:0051301">
    <property type="term" value="P:cell division"/>
    <property type="evidence" value="ECO:0007669"/>
    <property type="project" value="UniProtKB-KW"/>
</dbReference>
<organism evidence="6 7">
    <name type="scientific">Mycobacteroides abscessus</name>
    <dbReference type="NCBI Taxonomy" id="36809"/>
    <lineage>
        <taxon>Bacteria</taxon>
        <taxon>Bacillati</taxon>
        <taxon>Actinomycetota</taxon>
        <taxon>Actinomycetes</taxon>
        <taxon>Mycobacteriales</taxon>
        <taxon>Mycobacteriaceae</taxon>
        <taxon>Mycobacteroides</taxon>
    </lineage>
</organism>
<dbReference type="Gene3D" id="3.10.28.10">
    <property type="entry name" value="Homing endonucleases"/>
    <property type="match status" value="1"/>
</dbReference>
<keyword evidence="1" id="KW-0132">Cell division</keyword>
<protein>
    <submittedName>
        <fullName evidence="6">Sporulation transcription regulator whiA</fullName>
    </submittedName>
</protein>
<dbReference type="InterPro" id="IPR003802">
    <property type="entry name" value="Sporulation_regulator_WhiA"/>
</dbReference>
<name>A0A0U0ZTV6_9MYCO</name>
<evidence type="ECO:0000256" key="2">
    <source>
        <dbReference type="ARBA" id="ARBA00023125"/>
    </source>
</evidence>
<evidence type="ECO:0000313" key="7">
    <source>
        <dbReference type="Proteomes" id="UP000045782"/>
    </source>
</evidence>
<dbReference type="PANTHER" id="PTHR37307">
    <property type="entry name" value="CELL DIVISION PROTEIN WHIA-RELATED"/>
    <property type="match status" value="1"/>
</dbReference>
<proteinExistence type="predicted"/>
<sequence>MNPLTQQVKYELNRVLPSVNDKPSTRRAQVSAMLRFGGGFFSECRRCWIDVELDTREAAVFLRDEITKLFDAAPRAFELSAGTFKVRQIHRAHNLAVQVGLLTPSGRPVVGMAPTVVAGTRADAAAALRGAFLARGQIITHELRRPRLEVVCPTAPAAMALGGFARRHGVQSQMREYTRDGASVDVFEIRKTLEIGMFLIAVGAPDAAHTLMSTHRESIRVENLEAANRSRFIQAAHDQAESVGRALRILGDDVPPQLAEAARLRLENPEARMSELAAKADPPITKDAYAGRIWRLLQRAEERARSQDVSEPAAVSDNAAVR</sequence>
<feature type="domain" description="WhiA LAGLIDADG-like" evidence="5">
    <location>
        <begin position="125"/>
        <end position="210"/>
    </location>
</feature>
<dbReference type="RefSeq" id="WP_052525033.1">
    <property type="nucleotide sequence ID" value="NZ_CP014951.1"/>
</dbReference>
<dbReference type="NCBIfam" id="TIGR00647">
    <property type="entry name" value="DNA_bind_WhiA"/>
    <property type="match status" value="1"/>
</dbReference>
<dbReference type="Pfam" id="PF14527">
    <property type="entry name" value="LAGLIDADG_WhiA"/>
    <property type="match status" value="1"/>
</dbReference>
<keyword evidence="3" id="KW-0131">Cell cycle</keyword>
<evidence type="ECO:0000313" key="6">
    <source>
        <dbReference type="EMBL" id="CPV70900.1"/>
    </source>
</evidence>
<evidence type="ECO:0000256" key="1">
    <source>
        <dbReference type="ARBA" id="ARBA00022618"/>
    </source>
</evidence>
<dbReference type="PANTHER" id="PTHR37307:SF1">
    <property type="entry name" value="CELL DIVISION PROTEIN WHIA-RELATED"/>
    <property type="match status" value="1"/>
</dbReference>
<dbReference type="InterPro" id="IPR039518">
    <property type="entry name" value="WhiA_LAGLIDADG_dom"/>
</dbReference>
<evidence type="ECO:0000256" key="3">
    <source>
        <dbReference type="ARBA" id="ARBA00023306"/>
    </source>
</evidence>
<reference evidence="6 7" key="1">
    <citation type="submission" date="2015-03" db="EMBL/GenBank/DDBJ databases">
        <authorList>
            <person name="Murphy D."/>
        </authorList>
    </citation>
    <scope>NUCLEOTIDE SEQUENCE [LARGE SCALE GENOMIC DNA]</scope>
    <source>
        <strain evidence="6 7">PAP088</strain>
    </source>
</reference>
<gene>
    <name evidence="6" type="primary">whiA_2</name>
    <name evidence="6" type="ORF">ERS075579_04930</name>
</gene>
<dbReference type="EMBL" id="CSWP01000012">
    <property type="protein sequence ID" value="CPV70900.1"/>
    <property type="molecule type" value="Genomic_DNA"/>
</dbReference>
<dbReference type="InterPro" id="IPR023054">
    <property type="entry name" value="Sporulation_regulator_WhiA_C"/>
</dbReference>
<dbReference type="AlphaFoldDB" id="A0A0U0ZTV6"/>
<dbReference type="Proteomes" id="UP000045782">
    <property type="component" value="Unassembled WGS sequence"/>
</dbReference>
<accession>A0A0U0ZTV6</accession>
<evidence type="ECO:0000259" key="4">
    <source>
        <dbReference type="Pfam" id="PF02650"/>
    </source>
</evidence>
<evidence type="ECO:0000259" key="5">
    <source>
        <dbReference type="Pfam" id="PF14527"/>
    </source>
</evidence>
<keyword evidence="2" id="KW-0238">DNA-binding</keyword>
<feature type="domain" description="Sporulation regulator WhiA C-terminal" evidence="4">
    <location>
        <begin position="220"/>
        <end position="298"/>
    </location>
</feature>